<accession>J3MEC7</accession>
<dbReference type="Gramene" id="OB06G23710.1">
    <property type="protein sequence ID" value="OB06G23710.1"/>
    <property type="gene ID" value="OB06G23710"/>
</dbReference>
<name>J3MEC7_ORYBR</name>
<evidence type="ECO:0000313" key="3">
    <source>
        <dbReference type="EnsemblPlants" id="OB06G23710.1"/>
    </source>
</evidence>
<evidence type="ECO:0000256" key="2">
    <source>
        <dbReference type="SAM" id="SignalP"/>
    </source>
</evidence>
<dbReference type="Proteomes" id="UP000006038">
    <property type="component" value="Chromosome 6"/>
</dbReference>
<evidence type="ECO:0000256" key="1">
    <source>
        <dbReference type="SAM" id="MobiDB-lite"/>
    </source>
</evidence>
<keyword evidence="2" id="KW-0732">Signal</keyword>
<reference evidence="3" key="2">
    <citation type="submission" date="2013-04" db="UniProtKB">
        <authorList>
            <consortium name="EnsemblPlants"/>
        </authorList>
    </citation>
    <scope>IDENTIFICATION</scope>
</reference>
<keyword evidence="4" id="KW-1185">Reference proteome</keyword>
<evidence type="ECO:0000313" key="4">
    <source>
        <dbReference type="Proteomes" id="UP000006038"/>
    </source>
</evidence>
<feature type="chain" id="PRO_5003773761" evidence="2">
    <location>
        <begin position="27"/>
        <end position="90"/>
    </location>
</feature>
<feature type="region of interest" description="Disordered" evidence="1">
    <location>
        <begin position="66"/>
        <end position="90"/>
    </location>
</feature>
<dbReference type="AlphaFoldDB" id="J3MEC7"/>
<dbReference type="HOGENOM" id="CLU_2444398_0_0_1"/>
<dbReference type="EnsemblPlants" id="OB06G23710.1">
    <property type="protein sequence ID" value="OB06G23710.1"/>
    <property type="gene ID" value="OB06G23710"/>
</dbReference>
<proteinExistence type="predicted"/>
<reference evidence="3" key="1">
    <citation type="journal article" date="2013" name="Nat. Commun.">
        <title>Whole-genome sequencing of Oryza brachyantha reveals mechanisms underlying Oryza genome evolution.</title>
        <authorList>
            <person name="Chen J."/>
            <person name="Huang Q."/>
            <person name="Gao D."/>
            <person name="Wang J."/>
            <person name="Lang Y."/>
            <person name="Liu T."/>
            <person name="Li B."/>
            <person name="Bai Z."/>
            <person name="Luis Goicoechea J."/>
            <person name="Liang C."/>
            <person name="Chen C."/>
            <person name="Zhang W."/>
            <person name="Sun S."/>
            <person name="Liao Y."/>
            <person name="Zhang X."/>
            <person name="Yang L."/>
            <person name="Song C."/>
            <person name="Wang M."/>
            <person name="Shi J."/>
            <person name="Liu G."/>
            <person name="Liu J."/>
            <person name="Zhou H."/>
            <person name="Zhou W."/>
            <person name="Yu Q."/>
            <person name="An N."/>
            <person name="Chen Y."/>
            <person name="Cai Q."/>
            <person name="Wang B."/>
            <person name="Liu B."/>
            <person name="Min J."/>
            <person name="Huang Y."/>
            <person name="Wu H."/>
            <person name="Li Z."/>
            <person name="Zhang Y."/>
            <person name="Yin Y."/>
            <person name="Song W."/>
            <person name="Jiang J."/>
            <person name="Jackson S.A."/>
            <person name="Wing R.A."/>
            <person name="Wang J."/>
            <person name="Chen M."/>
        </authorList>
    </citation>
    <scope>NUCLEOTIDE SEQUENCE [LARGE SCALE GENOMIC DNA]</scope>
    <source>
        <strain evidence="3">cv. IRGC 101232</strain>
    </source>
</reference>
<organism evidence="3">
    <name type="scientific">Oryza brachyantha</name>
    <name type="common">malo sina</name>
    <dbReference type="NCBI Taxonomy" id="4533"/>
    <lineage>
        <taxon>Eukaryota</taxon>
        <taxon>Viridiplantae</taxon>
        <taxon>Streptophyta</taxon>
        <taxon>Embryophyta</taxon>
        <taxon>Tracheophyta</taxon>
        <taxon>Spermatophyta</taxon>
        <taxon>Magnoliopsida</taxon>
        <taxon>Liliopsida</taxon>
        <taxon>Poales</taxon>
        <taxon>Poaceae</taxon>
        <taxon>BOP clade</taxon>
        <taxon>Oryzoideae</taxon>
        <taxon>Oryzeae</taxon>
        <taxon>Oryzinae</taxon>
        <taxon>Oryza</taxon>
    </lineage>
</organism>
<protein>
    <submittedName>
        <fullName evidence="3">Uncharacterized protein</fullName>
    </submittedName>
</protein>
<feature type="compositionally biased region" description="Pro residues" evidence="1">
    <location>
        <begin position="70"/>
        <end position="84"/>
    </location>
</feature>
<feature type="signal peptide" evidence="2">
    <location>
        <begin position="1"/>
        <end position="26"/>
    </location>
</feature>
<sequence>MRGSSLHGLPLLLHATLVLALPLASAQPNGSYTADNTYQANLRQLADELRRNVSSNLFVVGAVGVGSVPDAPPAVTPTPSPAPTPGSDDP</sequence>